<proteinExistence type="predicted"/>
<feature type="compositionally biased region" description="Polar residues" evidence="1">
    <location>
        <begin position="163"/>
        <end position="175"/>
    </location>
</feature>
<accession>A0ABN9RFW2</accession>
<name>A0ABN9RFW2_9DINO</name>
<evidence type="ECO:0000313" key="3">
    <source>
        <dbReference type="Proteomes" id="UP001189429"/>
    </source>
</evidence>
<protein>
    <submittedName>
        <fullName evidence="2">Uncharacterized protein</fullName>
    </submittedName>
</protein>
<dbReference type="EMBL" id="CAUYUJ010006524">
    <property type="protein sequence ID" value="CAK0817639.1"/>
    <property type="molecule type" value="Genomic_DNA"/>
</dbReference>
<comment type="caution">
    <text evidence="2">The sequence shown here is derived from an EMBL/GenBank/DDBJ whole genome shotgun (WGS) entry which is preliminary data.</text>
</comment>
<feature type="compositionally biased region" description="Low complexity" evidence="1">
    <location>
        <begin position="27"/>
        <end position="46"/>
    </location>
</feature>
<organism evidence="2 3">
    <name type="scientific">Prorocentrum cordatum</name>
    <dbReference type="NCBI Taxonomy" id="2364126"/>
    <lineage>
        <taxon>Eukaryota</taxon>
        <taxon>Sar</taxon>
        <taxon>Alveolata</taxon>
        <taxon>Dinophyceae</taxon>
        <taxon>Prorocentrales</taxon>
        <taxon>Prorocentraceae</taxon>
        <taxon>Prorocentrum</taxon>
    </lineage>
</organism>
<feature type="region of interest" description="Disordered" evidence="1">
    <location>
        <begin position="123"/>
        <end position="175"/>
    </location>
</feature>
<evidence type="ECO:0000313" key="2">
    <source>
        <dbReference type="EMBL" id="CAK0817639.1"/>
    </source>
</evidence>
<gene>
    <name evidence="2" type="ORF">PCOR1329_LOCUS20192</name>
</gene>
<reference evidence="2" key="1">
    <citation type="submission" date="2023-10" db="EMBL/GenBank/DDBJ databases">
        <authorList>
            <person name="Chen Y."/>
            <person name="Shah S."/>
            <person name="Dougan E. K."/>
            <person name="Thang M."/>
            <person name="Chan C."/>
        </authorList>
    </citation>
    <scope>NUCLEOTIDE SEQUENCE [LARGE SCALE GENOMIC DNA]</scope>
</reference>
<evidence type="ECO:0000256" key="1">
    <source>
        <dbReference type="SAM" id="MobiDB-lite"/>
    </source>
</evidence>
<sequence>MAERLLRVALGAPPSGGKSAARRRSALRPAGRRPSQQAGSRRASAGEAEERAAEIRRLRLEEAQAEAAQHNVEKMLDLQTNVNKVLRRRAERSREDLSKMYARLAKLTGRKGLKETWTRLRSSSSDWPASKATSPLTTGRCSSGGSVSGGGSQACARRMATRWATSSKTRSAPKV</sequence>
<keyword evidence="3" id="KW-1185">Reference proteome</keyword>
<feature type="region of interest" description="Disordered" evidence="1">
    <location>
        <begin position="1"/>
        <end position="51"/>
    </location>
</feature>
<dbReference type="Proteomes" id="UP001189429">
    <property type="component" value="Unassembled WGS sequence"/>
</dbReference>
<feature type="compositionally biased region" description="Polar residues" evidence="1">
    <location>
        <begin position="123"/>
        <end position="141"/>
    </location>
</feature>